<sequence>MLRVDFLPPDLVGRWAFERVVDDRLAGQTIGVEGAAVFSRRDDTTIDWREQGTMHLPSGDVPVTTHRVLTREGAGPWSVDFADGRGFHAWATGTELLHDCAPDLYRGRLDPEPASATAGVAPGAWTMRWAATGPAKDYVIDTRYEFRAAV</sequence>
<dbReference type="InterPro" id="IPR045632">
    <property type="entry name" value="DUF6314"/>
</dbReference>
<organism evidence="2 3">
    <name type="scientific">Frondihabitans sucicola</name>
    <dbReference type="NCBI Taxonomy" id="1268041"/>
    <lineage>
        <taxon>Bacteria</taxon>
        <taxon>Bacillati</taxon>
        <taxon>Actinomycetota</taxon>
        <taxon>Actinomycetes</taxon>
        <taxon>Micrococcales</taxon>
        <taxon>Microbacteriaceae</taxon>
        <taxon>Frondihabitans</taxon>
    </lineage>
</organism>
<feature type="domain" description="DUF6314" evidence="1">
    <location>
        <begin position="11"/>
        <end position="145"/>
    </location>
</feature>
<reference evidence="3" key="1">
    <citation type="journal article" date="2019" name="Int. J. Syst. Evol. Microbiol.">
        <title>The Global Catalogue of Microorganisms (GCM) 10K type strain sequencing project: providing services to taxonomists for standard genome sequencing and annotation.</title>
        <authorList>
            <consortium name="The Broad Institute Genomics Platform"/>
            <consortium name="The Broad Institute Genome Sequencing Center for Infectious Disease"/>
            <person name="Wu L."/>
            <person name="Ma J."/>
        </authorList>
    </citation>
    <scope>NUCLEOTIDE SEQUENCE [LARGE SCALE GENOMIC DNA]</scope>
    <source>
        <strain evidence="3">NBRC 108728</strain>
    </source>
</reference>
<dbReference type="Pfam" id="PF19834">
    <property type="entry name" value="DUF6314"/>
    <property type="match status" value="1"/>
</dbReference>
<keyword evidence="3" id="KW-1185">Reference proteome</keyword>
<dbReference type="Proteomes" id="UP001321486">
    <property type="component" value="Chromosome"/>
</dbReference>
<name>A0ABM8GIY2_9MICO</name>
<dbReference type="RefSeq" id="WP_286345340.1">
    <property type="nucleotide sequence ID" value="NZ_AP027732.1"/>
</dbReference>
<proteinExistence type="predicted"/>
<protein>
    <recommendedName>
        <fullName evidence="1">DUF6314 domain-containing protein</fullName>
    </recommendedName>
</protein>
<dbReference type="EMBL" id="AP027732">
    <property type="protein sequence ID" value="BDZ48349.1"/>
    <property type="molecule type" value="Genomic_DNA"/>
</dbReference>
<evidence type="ECO:0000259" key="1">
    <source>
        <dbReference type="Pfam" id="PF19834"/>
    </source>
</evidence>
<accession>A0ABM8GIY2</accession>
<evidence type="ECO:0000313" key="2">
    <source>
        <dbReference type="EMBL" id="BDZ48349.1"/>
    </source>
</evidence>
<evidence type="ECO:0000313" key="3">
    <source>
        <dbReference type="Proteomes" id="UP001321486"/>
    </source>
</evidence>
<gene>
    <name evidence="2" type="ORF">GCM10025867_05900</name>
</gene>